<dbReference type="Proteomes" id="UP000245609">
    <property type="component" value="Unassembled WGS sequence"/>
</dbReference>
<proteinExistence type="predicted"/>
<keyword evidence="3" id="KW-1185">Reference proteome</keyword>
<evidence type="ECO:0000313" key="3">
    <source>
        <dbReference type="Proteomes" id="UP000245609"/>
    </source>
</evidence>
<dbReference type="AlphaFoldDB" id="A0A2T9ZDB7"/>
<protein>
    <submittedName>
        <fullName evidence="2">Uncharacterized protein</fullName>
    </submittedName>
</protein>
<name>A0A2T9ZDB7_9FUNG</name>
<reference evidence="2 3" key="1">
    <citation type="journal article" date="2018" name="MBio">
        <title>Comparative Genomics Reveals the Core Gene Toolbox for the Fungus-Insect Symbiosis.</title>
        <authorList>
            <person name="Wang Y."/>
            <person name="Stata M."/>
            <person name="Wang W."/>
            <person name="Stajich J.E."/>
            <person name="White M.M."/>
            <person name="Moncalvo J.M."/>
        </authorList>
    </citation>
    <scope>NUCLEOTIDE SEQUENCE [LARGE SCALE GENOMIC DNA]</scope>
    <source>
        <strain evidence="2 3">SC-DP-2</strain>
    </source>
</reference>
<feature type="compositionally biased region" description="Basic and acidic residues" evidence="1">
    <location>
        <begin position="19"/>
        <end position="30"/>
    </location>
</feature>
<organism evidence="2 3">
    <name type="scientific">Smittium megazygosporum</name>
    <dbReference type="NCBI Taxonomy" id="133381"/>
    <lineage>
        <taxon>Eukaryota</taxon>
        <taxon>Fungi</taxon>
        <taxon>Fungi incertae sedis</taxon>
        <taxon>Zoopagomycota</taxon>
        <taxon>Kickxellomycotina</taxon>
        <taxon>Harpellomycetes</taxon>
        <taxon>Harpellales</taxon>
        <taxon>Legeriomycetaceae</taxon>
        <taxon>Smittium</taxon>
    </lineage>
</organism>
<sequence>MSSLGERIKSIRQKIKGAFSEEHHKSEKSSRGSQRLHPVALDKRQRNKKNTIDQLLRSGNQNEDITYSLTSILSTKNNDNIISISQKEFNMSMNAICDKRILNAITFAKSMEESKEPKESNSEFPGLQVLFPFEGNSNKKKYSMESVQEKINVCSSFANEKELLEEIFHQIQENCLLGNPNDKIIKMRNPSFKIKVPKNHTLSRNKSAPQKTR</sequence>
<comment type="caution">
    <text evidence="2">The sequence shown here is derived from an EMBL/GenBank/DDBJ whole genome shotgun (WGS) entry which is preliminary data.</text>
</comment>
<evidence type="ECO:0000313" key="2">
    <source>
        <dbReference type="EMBL" id="PVV02552.1"/>
    </source>
</evidence>
<feature type="region of interest" description="Disordered" evidence="1">
    <location>
        <begin position="1"/>
        <end position="57"/>
    </location>
</feature>
<gene>
    <name evidence="2" type="ORF">BB560_002991</name>
</gene>
<dbReference type="EMBL" id="MBFS01000419">
    <property type="protein sequence ID" value="PVV02552.1"/>
    <property type="molecule type" value="Genomic_DNA"/>
</dbReference>
<evidence type="ECO:0000256" key="1">
    <source>
        <dbReference type="SAM" id="MobiDB-lite"/>
    </source>
</evidence>
<accession>A0A2T9ZDB7</accession>